<feature type="domain" description="Extradiol ring-cleavage dioxygenase class III enzyme subunit B" evidence="6">
    <location>
        <begin position="11"/>
        <end position="279"/>
    </location>
</feature>
<dbReference type="CDD" id="cd07363">
    <property type="entry name" value="45_DOPA_Dioxygenase"/>
    <property type="match status" value="1"/>
</dbReference>
<comment type="similarity">
    <text evidence="2">Belongs to the DODA-type extradiol aromatic ring-opening dioxygenase family.</text>
</comment>
<dbReference type="PANTHER" id="PTHR30096:SF1">
    <property type="entry name" value="AROMATIC RING-OPENING DIOXYGENASE FAMILY PROTEIN (AFU_ORTHOLOGUE AFUA_7G00640)"/>
    <property type="match status" value="1"/>
</dbReference>
<name>A0A0V1PX12_9ASCO</name>
<gene>
    <name evidence="7" type="ORF">AC631_03453</name>
</gene>
<evidence type="ECO:0000313" key="7">
    <source>
        <dbReference type="EMBL" id="KSA00804.1"/>
    </source>
</evidence>
<dbReference type="Pfam" id="PF02900">
    <property type="entry name" value="LigB"/>
    <property type="match status" value="1"/>
</dbReference>
<dbReference type="AlphaFoldDB" id="A0A0V1PX12"/>
<dbReference type="Gene3D" id="3.40.830.10">
    <property type="entry name" value="LigB-like"/>
    <property type="match status" value="1"/>
</dbReference>
<comment type="caution">
    <text evidence="7">The sequence shown here is derived from an EMBL/GenBank/DDBJ whole genome shotgun (WGS) entry which is preliminary data.</text>
</comment>
<evidence type="ECO:0000313" key="8">
    <source>
        <dbReference type="Proteomes" id="UP000054251"/>
    </source>
</evidence>
<dbReference type="InterPro" id="IPR004183">
    <property type="entry name" value="Xdiol_dOase_suB"/>
</dbReference>
<keyword evidence="4" id="KW-0862">Zinc</keyword>
<dbReference type="PANTHER" id="PTHR30096">
    <property type="entry name" value="4,5-DOPA DIOXYGENASE EXTRADIOL-LIKE PROTEIN"/>
    <property type="match status" value="1"/>
</dbReference>
<accession>A0A0V1PX12</accession>
<dbReference type="EMBL" id="LMYN01000074">
    <property type="protein sequence ID" value="KSA00804.1"/>
    <property type="molecule type" value="Genomic_DNA"/>
</dbReference>
<dbReference type="SUPFAM" id="SSF53213">
    <property type="entry name" value="LigB-like"/>
    <property type="match status" value="1"/>
</dbReference>
<dbReference type="OrthoDB" id="7396853at2759"/>
<dbReference type="RefSeq" id="XP_015466906.1">
    <property type="nucleotide sequence ID" value="XM_015612282.1"/>
</dbReference>
<keyword evidence="8" id="KW-1185">Reference proteome</keyword>
<reference evidence="7 8" key="1">
    <citation type="submission" date="2015-11" db="EMBL/GenBank/DDBJ databases">
        <title>The genome of Debaryomyces fabryi.</title>
        <authorList>
            <person name="Tafer H."/>
            <person name="Lopandic K."/>
        </authorList>
    </citation>
    <scope>NUCLEOTIDE SEQUENCE [LARGE SCALE GENOMIC DNA]</scope>
    <source>
        <strain evidence="7 8">CBS 789</strain>
    </source>
</reference>
<evidence type="ECO:0000256" key="2">
    <source>
        <dbReference type="ARBA" id="ARBA00007581"/>
    </source>
</evidence>
<organism evidence="7 8">
    <name type="scientific">Debaryomyces fabryi</name>
    <dbReference type="NCBI Taxonomy" id="58627"/>
    <lineage>
        <taxon>Eukaryota</taxon>
        <taxon>Fungi</taxon>
        <taxon>Dikarya</taxon>
        <taxon>Ascomycota</taxon>
        <taxon>Saccharomycotina</taxon>
        <taxon>Pichiomycetes</taxon>
        <taxon>Debaryomycetaceae</taxon>
        <taxon>Debaryomyces</taxon>
    </lineage>
</organism>
<dbReference type="Proteomes" id="UP000054251">
    <property type="component" value="Unassembled WGS sequence"/>
</dbReference>
<dbReference type="GO" id="GO:0008270">
    <property type="term" value="F:zinc ion binding"/>
    <property type="evidence" value="ECO:0007669"/>
    <property type="project" value="InterPro"/>
</dbReference>
<keyword evidence="5" id="KW-0560">Oxidoreductase</keyword>
<comment type="cofactor">
    <cofactor evidence="1">
        <name>Zn(2+)</name>
        <dbReference type="ChEBI" id="CHEBI:29105"/>
    </cofactor>
</comment>
<evidence type="ECO:0000259" key="6">
    <source>
        <dbReference type="Pfam" id="PF02900"/>
    </source>
</evidence>
<evidence type="ECO:0000256" key="4">
    <source>
        <dbReference type="ARBA" id="ARBA00022833"/>
    </source>
</evidence>
<dbReference type="GeneID" id="26840462"/>
<evidence type="ECO:0000256" key="3">
    <source>
        <dbReference type="ARBA" id="ARBA00022723"/>
    </source>
</evidence>
<evidence type="ECO:0000256" key="1">
    <source>
        <dbReference type="ARBA" id="ARBA00001947"/>
    </source>
</evidence>
<protein>
    <recommendedName>
        <fullName evidence="6">Extradiol ring-cleavage dioxygenase class III enzyme subunit B domain-containing protein</fullName>
    </recommendedName>
</protein>
<dbReference type="PIRSF" id="PIRSF006157">
    <property type="entry name" value="Doxgns_DODA"/>
    <property type="match status" value="1"/>
</dbReference>
<sequence>MDYNNKDFPILFVSHGSTMMLGEESVVSRDWEEQGRNAERNGVQGVIILGAHWEKTGQNLVHVSIKEPPGMNPISWVAKEKYENYRINCSKDLGTTVGNILTNGGINVVLDDTDDWIHDSLIPLKWMFPKKCPPVTLLSINSKYDAAFHAKIGKLLSHLRSQKILLIGTGGAVHNLYRNYWPQIVIHRNNFAQEVPPDQWALDFRDYFYDAIHTNPCTGKASIREGVLRLMHNPRFRDAHGTDDHYMSACFVAGASKEREVGYLTSEVWELQNMGNSQYIIGSW</sequence>
<dbReference type="InterPro" id="IPR014436">
    <property type="entry name" value="Extradiol_dOase_DODA"/>
</dbReference>
<evidence type="ECO:0000256" key="5">
    <source>
        <dbReference type="ARBA" id="ARBA00023002"/>
    </source>
</evidence>
<keyword evidence="3" id="KW-0479">Metal-binding</keyword>
<dbReference type="GO" id="GO:0008198">
    <property type="term" value="F:ferrous iron binding"/>
    <property type="evidence" value="ECO:0007669"/>
    <property type="project" value="InterPro"/>
</dbReference>
<proteinExistence type="inferred from homology"/>
<dbReference type="GO" id="GO:0016702">
    <property type="term" value="F:oxidoreductase activity, acting on single donors with incorporation of molecular oxygen, incorporation of two atoms of oxygen"/>
    <property type="evidence" value="ECO:0007669"/>
    <property type="project" value="UniProtKB-ARBA"/>
</dbReference>